<proteinExistence type="predicted"/>
<organism evidence="2 3">
    <name type="scientific">Adineta ricciae</name>
    <name type="common">Rotifer</name>
    <dbReference type="NCBI Taxonomy" id="249248"/>
    <lineage>
        <taxon>Eukaryota</taxon>
        <taxon>Metazoa</taxon>
        <taxon>Spiralia</taxon>
        <taxon>Gnathifera</taxon>
        <taxon>Rotifera</taxon>
        <taxon>Eurotatoria</taxon>
        <taxon>Bdelloidea</taxon>
        <taxon>Adinetida</taxon>
        <taxon>Adinetidae</taxon>
        <taxon>Adineta</taxon>
    </lineage>
</organism>
<dbReference type="Proteomes" id="UP000663828">
    <property type="component" value="Unassembled WGS sequence"/>
</dbReference>
<accession>A0A815S2Y6</accession>
<reference evidence="2" key="1">
    <citation type="submission" date="2021-02" db="EMBL/GenBank/DDBJ databases">
        <authorList>
            <person name="Nowell W R."/>
        </authorList>
    </citation>
    <scope>NUCLEOTIDE SEQUENCE</scope>
</reference>
<protein>
    <submittedName>
        <fullName evidence="2">Uncharacterized protein</fullName>
    </submittedName>
</protein>
<sequence length="66" mass="7653">MDIRCRALYGSLLFVFFIVWILLLSEQFDESYPRIHRSIPPAEQYDYVLEPGDDICSNDGSLLLVV</sequence>
<keyword evidence="3" id="KW-1185">Reference proteome</keyword>
<name>A0A815S2Y6_ADIRI</name>
<evidence type="ECO:0000256" key="1">
    <source>
        <dbReference type="SAM" id="Phobius"/>
    </source>
</evidence>
<evidence type="ECO:0000313" key="2">
    <source>
        <dbReference type="EMBL" id="CAF1484186.1"/>
    </source>
</evidence>
<dbReference type="EMBL" id="CAJNOR010004209">
    <property type="protein sequence ID" value="CAF1484186.1"/>
    <property type="molecule type" value="Genomic_DNA"/>
</dbReference>
<evidence type="ECO:0000313" key="3">
    <source>
        <dbReference type="Proteomes" id="UP000663828"/>
    </source>
</evidence>
<keyword evidence="1" id="KW-0812">Transmembrane</keyword>
<keyword evidence="1" id="KW-0472">Membrane</keyword>
<feature type="transmembrane region" description="Helical" evidence="1">
    <location>
        <begin position="7"/>
        <end position="24"/>
    </location>
</feature>
<gene>
    <name evidence="2" type="ORF">XAT740_LOCUS38706</name>
</gene>
<keyword evidence="1" id="KW-1133">Transmembrane helix</keyword>
<feature type="non-terminal residue" evidence="2">
    <location>
        <position position="66"/>
    </location>
</feature>
<dbReference type="AlphaFoldDB" id="A0A815S2Y6"/>
<comment type="caution">
    <text evidence="2">The sequence shown here is derived from an EMBL/GenBank/DDBJ whole genome shotgun (WGS) entry which is preliminary data.</text>
</comment>